<comment type="similarity">
    <text evidence="2">Belongs to the peptide transporter carbon starvation (CstA) (TC 2.A.114) family.</text>
</comment>
<evidence type="ECO:0000256" key="6">
    <source>
        <dbReference type="ARBA" id="ARBA00023136"/>
    </source>
</evidence>
<dbReference type="InterPro" id="IPR003706">
    <property type="entry name" value="CstA_N"/>
</dbReference>
<feature type="transmembrane region" description="Helical" evidence="8">
    <location>
        <begin position="161"/>
        <end position="179"/>
    </location>
</feature>
<dbReference type="PANTHER" id="PTHR30252:SF0">
    <property type="entry name" value="PEPTIDE TRANSPORTER CSTA"/>
    <property type="match status" value="1"/>
</dbReference>
<evidence type="ECO:0000256" key="4">
    <source>
        <dbReference type="ARBA" id="ARBA00022692"/>
    </source>
</evidence>
<dbReference type="Pfam" id="PF02554">
    <property type="entry name" value="CstA"/>
    <property type="match status" value="2"/>
</dbReference>
<feature type="transmembrane region" description="Helical" evidence="8">
    <location>
        <begin position="431"/>
        <end position="449"/>
    </location>
</feature>
<keyword evidence="6 8" id="KW-0472">Membrane</keyword>
<evidence type="ECO:0000256" key="1">
    <source>
        <dbReference type="ARBA" id="ARBA00004651"/>
    </source>
</evidence>
<evidence type="ECO:0000256" key="3">
    <source>
        <dbReference type="ARBA" id="ARBA00022475"/>
    </source>
</evidence>
<dbReference type="OrthoDB" id="9761224at2"/>
<dbReference type="AlphaFoldDB" id="A0A5J6V2M2"/>
<name>A0A5J6V2M2_9MICO</name>
<dbReference type="KEGG" id="serw:FY030_00435"/>
<evidence type="ECO:0000256" key="2">
    <source>
        <dbReference type="ARBA" id="ARBA00007755"/>
    </source>
</evidence>
<evidence type="ECO:0000259" key="9">
    <source>
        <dbReference type="Pfam" id="PF02554"/>
    </source>
</evidence>
<accession>A0A5J6V2M2</accession>
<feature type="domain" description="CstA N-terminal" evidence="9">
    <location>
        <begin position="2"/>
        <end position="347"/>
    </location>
</feature>
<evidence type="ECO:0000313" key="10">
    <source>
        <dbReference type="EMBL" id="QFG67392.1"/>
    </source>
</evidence>
<feature type="transmembrane region" description="Helical" evidence="8">
    <location>
        <begin position="223"/>
        <end position="244"/>
    </location>
</feature>
<evidence type="ECO:0000256" key="5">
    <source>
        <dbReference type="ARBA" id="ARBA00022989"/>
    </source>
</evidence>
<evidence type="ECO:0000256" key="8">
    <source>
        <dbReference type="SAM" id="Phobius"/>
    </source>
</evidence>
<feature type="transmembrane region" description="Helical" evidence="8">
    <location>
        <begin position="85"/>
        <end position="109"/>
    </location>
</feature>
<organism evidence="10 11">
    <name type="scientific">Ornithinimicrobium pratense</name>
    <dbReference type="NCBI Taxonomy" id="2593973"/>
    <lineage>
        <taxon>Bacteria</taxon>
        <taxon>Bacillati</taxon>
        <taxon>Actinomycetota</taxon>
        <taxon>Actinomycetes</taxon>
        <taxon>Micrococcales</taxon>
        <taxon>Ornithinimicrobiaceae</taxon>
        <taxon>Ornithinimicrobium</taxon>
    </lineage>
</organism>
<feature type="transmembrane region" description="Helical" evidence="8">
    <location>
        <begin position="329"/>
        <end position="354"/>
    </location>
</feature>
<feature type="transmembrane region" description="Helical" evidence="8">
    <location>
        <begin position="489"/>
        <end position="507"/>
    </location>
</feature>
<evidence type="ECO:0000313" key="11">
    <source>
        <dbReference type="Proteomes" id="UP000326546"/>
    </source>
</evidence>
<feature type="transmembrane region" description="Helical" evidence="8">
    <location>
        <begin position="461"/>
        <end position="482"/>
    </location>
</feature>
<feature type="domain" description="CstA N-terminal" evidence="9">
    <location>
        <begin position="361"/>
        <end position="505"/>
    </location>
</feature>
<feature type="transmembrane region" description="Helical" evidence="8">
    <location>
        <begin position="130"/>
        <end position="155"/>
    </location>
</feature>
<dbReference type="GO" id="GO:0009267">
    <property type="term" value="P:cellular response to starvation"/>
    <property type="evidence" value="ECO:0007669"/>
    <property type="project" value="InterPro"/>
</dbReference>
<dbReference type="EMBL" id="CP044427">
    <property type="protein sequence ID" value="QFG67392.1"/>
    <property type="molecule type" value="Genomic_DNA"/>
</dbReference>
<dbReference type="PANTHER" id="PTHR30252">
    <property type="entry name" value="INNER MEMBRANE PEPTIDE TRANSPORTER"/>
    <property type="match status" value="1"/>
</dbReference>
<feature type="transmembrane region" description="Helical" evidence="8">
    <location>
        <begin position="186"/>
        <end position="203"/>
    </location>
</feature>
<keyword evidence="5 8" id="KW-1133">Transmembrane helix</keyword>
<feature type="transmembrane region" description="Helical" evidence="8">
    <location>
        <begin position="251"/>
        <end position="269"/>
    </location>
</feature>
<dbReference type="RefSeq" id="WP_158059790.1">
    <property type="nucleotide sequence ID" value="NZ_CP044427.1"/>
</dbReference>
<dbReference type="Proteomes" id="UP000326546">
    <property type="component" value="Chromosome"/>
</dbReference>
<reference evidence="10 11" key="1">
    <citation type="submission" date="2019-09" db="EMBL/GenBank/DDBJ databases">
        <title>Serinicoccus pratensis sp. nov., isolated from meadow soil.</title>
        <authorList>
            <person name="Zhang W."/>
        </authorList>
    </citation>
    <scope>NUCLEOTIDE SEQUENCE [LARGE SCALE GENOMIC DNA]</scope>
    <source>
        <strain evidence="10 11">W204</strain>
    </source>
</reference>
<feature type="transmembrane region" description="Helical" evidence="8">
    <location>
        <begin position="389"/>
        <end position="410"/>
    </location>
</feature>
<feature type="region of interest" description="Disordered" evidence="7">
    <location>
        <begin position="566"/>
        <end position="591"/>
    </location>
</feature>
<keyword evidence="11" id="KW-1185">Reference proteome</keyword>
<protein>
    <submittedName>
        <fullName evidence="10">Carbon starvation protein A</fullName>
    </submittedName>
</protein>
<dbReference type="GO" id="GO:0005886">
    <property type="term" value="C:plasma membrane"/>
    <property type="evidence" value="ECO:0007669"/>
    <property type="project" value="UniProtKB-SubCell"/>
</dbReference>
<evidence type="ECO:0000256" key="7">
    <source>
        <dbReference type="SAM" id="MobiDB-lite"/>
    </source>
</evidence>
<dbReference type="InterPro" id="IPR051605">
    <property type="entry name" value="CstA"/>
</dbReference>
<proteinExistence type="inferred from homology"/>
<feature type="transmembrane region" description="Helical" evidence="8">
    <location>
        <begin position="519"/>
        <end position="541"/>
    </location>
</feature>
<keyword evidence="4 8" id="KW-0812">Transmembrane</keyword>
<sequence length="591" mass="62279">MNSLTLALIGAAMVLAGYALYSKFLAEKIYALDDSRPTPAVMLDDGVDYVPTNKYVLWGHHFTSVAGAAPIVGPAVAVIWGWLPAFLWVTIGTVFFAGMHDLGALWASIRNRGQSIGALSGRYIGARGRNLFLVVIFLVLLMVNAAFSVVISNLLVGTPTAVIPTWGALLVALAIGQAIYRLKWSLPLVSVVGVVALYGLILLGDNVPLALPETVLGLPDRSVWIILLFLYAGVASMLPVWMLLQPRDYINGLQLFIALGILYGSVLIARPEVVAPAYNTNLPEGTPSLVPLLFVTIACGAISGFHGMVSSGTSSKQLAKEGDARFVGYFGAVGEGLLALGSIIATTAGFATLAQWEDTYQAFNDGGVNAFVQGGGRIVEAGLGLPQSLAATIIATTAILFAATTMDTGVRLKRFVIQEIGQIAGVNLNRMLATVIAVGVGLALTFGAGADGSGGMRIWPLFGTTNQLLAALTLSIVTIMLLRRGRSPLPTLIPLVFLGAMTIYALLVQLGTFWEQRDWLLLVLDIVILISALWVIVEAFIAMKSARAYPGDDDQELALEMEAVAAGSAPRRGGSSTGQGHPQEGTPPPAP</sequence>
<comment type="subcellular location">
    <subcellularLocation>
        <location evidence="1">Cell membrane</location>
        <topology evidence="1">Multi-pass membrane protein</topology>
    </subcellularLocation>
</comment>
<feature type="transmembrane region" description="Helical" evidence="8">
    <location>
        <begin position="289"/>
        <end position="309"/>
    </location>
</feature>
<keyword evidence="3" id="KW-1003">Cell membrane</keyword>
<gene>
    <name evidence="10" type="ORF">FY030_00435</name>
</gene>